<dbReference type="PANTHER" id="PTHR46470:SF4">
    <property type="entry name" value="5-AMINO-6-(5-PHOSPHO-D-RIBITYLAMINO)URACIL PHOSPHATASE YIGB"/>
    <property type="match status" value="1"/>
</dbReference>
<evidence type="ECO:0000256" key="1">
    <source>
        <dbReference type="ARBA" id="ARBA00001946"/>
    </source>
</evidence>
<protein>
    <submittedName>
        <fullName evidence="4">2-haloalkanoic acid dehalogenase</fullName>
    </submittedName>
</protein>
<keyword evidence="5" id="KW-1185">Reference proteome</keyword>
<dbReference type="Pfam" id="PF00702">
    <property type="entry name" value="Hydrolase"/>
    <property type="match status" value="1"/>
</dbReference>
<dbReference type="NCBIfam" id="TIGR01549">
    <property type="entry name" value="HAD-SF-IA-v1"/>
    <property type="match status" value="1"/>
</dbReference>
<comment type="caution">
    <text evidence="4">The sequence shown here is derived from an EMBL/GenBank/DDBJ whole genome shotgun (WGS) entry which is preliminary data.</text>
</comment>
<evidence type="ECO:0000256" key="3">
    <source>
        <dbReference type="ARBA" id="ARBA00022842"/>
    </source>
</evidence>
<gene>
    <name evidence="4" type="ORF">A3K86_00630</name>
</gene>
<sequence>MQFYRQLKPIKAMSFDLDDTLYDNRPVIRRAEQAMHGWLYQAHPVSHMLTVDDWAQLKQQLAEVDPWLRHDVTLWRFEMIKIGLMQLGYSLRQASQAAHEGVATVLAVRNQVDVPAQTHTVLSALAQRVPLIAITNGNVDVEQIGLRPYFAHVLQAGRDGAAKPAPDMFVKAAQLVALPAENILHVGDHLNTDVNGAVRNGFQACWFNDQARSVQEAKHSRQLPEVEITNLTALLELV</sequence>
<dbReference type="InterPro" id="IPR036412">
    <property type="entry name" value="HAD-like_sf"/>
</dbReference>
<proteinExistence type="predicted"/>
<dbReference type="InterPro" id="IPR023214">
    <property type="entry name" value="HAD_sf"/>
</dbReference>
<name>A0A178KQX7_9GAMM</name>
<dbReference type="Gene3D" id="3.40.50.1000">
    <property type="entry name" value="HAD superfamily/HAD-like"/>
    <property type="match status" value="1"/>
</dbReference>
<dbReference type="GO" id="GO:0016787">
    <property type="term" value="F:hydrolase activity"/>
    <property type="evidence" value="ECO:0007669"/>
    <property type="project" value="UniProtKB-KW"/>
</dbReference>
<dbReference type="InterPro" id="IPR006439">
    <property type="entry name" value="HAD-SF_hydro_IA"/>
</dbReference>
<accession>A0A178KQX7</accession>
<keyword evidence="2" id="KW-0378">Hydrolase</keyword>
<dbReference type="PRINTS" id="PR00413">
    <property type="entry name" value="HADHALOGNASE"/>
</dbReference>
<evidence type="ECO:0000313" key="5">
    <source>
        <dbReference type="Proteomes" id="UP000078503"/>
    </source>
</evidence>
<dbReference type="OrthoDB" id="367448at2"/>
<dbReference type="InterPro" id="IPR051400">
    <property type="entry name" value="HAD-like_hydrolase"/>
</dbReference>
<dbReference type="EMBL" id="LVHF01000010">
    <property type="protein sequence ID" value="OAN19174.1"/>
    <property type="molecule type" value="Genomic_DNA"/>
</dbReference>
<dbReference type="SUPFAM" id="SSF56784">
    <property type="entry name" value="HAD-like"/>
    <property type="match status" value="1"/>
</dbReference>
<organism evidence="4 5">
    <name type="scientific">Photobacterium jeanii</name>
    <dbReference type="NCBI Taxonomy" id="858640"/>
    <lineage>
        <taxon>Bacteria</taxon>
        <taxon>Pseudomonadati</taxon>
        <taxon>Pseudomonadota</taxon>
        <taxon>Gammaproteobacteria</taxon>
        <taxon>Vibrionales</taxon>
        <taxon>Vibrionaceae</taxon>
        <taxon>Photobacterium</taxon>
    </lineage>
</organism>
<dbReference type="GO" id="GO:0009231">
    <property type="term" value="P:riboflavin biosynthetic process"/>
    <property type="evidence" value="ECO:0007669"/>
    <property type="project" value="TreeGrafter"/>
</dbReference>
<dbReference type="STRING" id="858640.A3K86_00630"/>
<dbReference type="SFLD" id="SFLDS00003">
    <property type="entry name" value="Haloacid_Dehalogenase"/>
    <property type="match status" value="1"/>
</dbReference>
<evidence type="ECO:0000256" key="2">
    <source>
        <dbReference type="ARBA" id="ARBA00022801"/>
    </source>
</evidence>
<evidence type="ECO:0000313" key="4">
    <source>
        <dbReference type="EMBL" id="OAN19174.1"/>
    </source>
</evidence>
<dbReference type="Proteomes" id="UP000078503">
    <property type="component" value="Unassembled WGS sequence"/>
</dbReference>
<dbReference type="RefSeq" id="WP_068326125.1">
    <property type="nucleotide sequence ID" value="NZ_LVHF01000010.1"/>
</dbReference>
<comment type="cofactor">
    <cofactor evidence="1">
        <name>Mg(2+)</name>
        <dbReference type="ChEBI" id="CHEBI:18420"/>
    </cofactor>
</comment>
<dbReference type="Gene3D" id="1.20.120.1600">
    <property type="match status" value="1"/>
</dbReference>
<reference evidence="4 5" key="1">
    <citation type="submission" date="2016-03" db="EMBL/GenBank/DDBJ databases">
        <title>Photobacterium proteolyticum sp. nov. a protease producing bacterium isolated from ocean sediments of Laizhou Bay.</title>
        <authorList>
            <person name="Li Y."/>
        </authorList>
    </citation>
    <scope>NUCLEOTIDE SEQUENCE [LARGE SCALE GENOMIC DNA]</scope>
    <source>
        <strain evidence="4 5">R-40508</strain>
    </source>
</reference>
<dbReference type="PANTHER" id="PTHR46470">
    <property type="entry name" value="N-ACYLNEURAMINATE-9-PHOSPHATASE"/>
    <property type="match status" value="1"/>
</dbReference>
<dbReference type="NCBIfam" id="NF008018">
    <property type="entry name" value="PRK10748.1"/>
    <property type="match status" value="1"/>
</dbReference>
<dbReference type="AlphaFoldDB" id="A0A178KQX7"/>
<keyword evidence="3" id="KW-0460">Magnesium</keyword>
<dbReference type="SFLD" id="SFLDG01129">
    <property type="entry name" value="C1.5:_HAD__Beta-PGM__Phosphata"/>
    <property type="match status" value="1"/>
</dbReference>